<organism evidence="3 4">
    <name type="scientific">Scandinavium hiltneri</name>
    <dbReference type="NCBI Taxonomy" id="2926519"/>
    <lineage>
        <taxon>Bacteria</taxon>
        <taxon>Pseudomonadati</taxon>
        <taxon>Pseudomonadota</taxon>
        <taxon>Gammaproteobacteria</taxon>
        <taxon>Enterobacterales</taxon>
        <taxon>Enterobacteriaceae</taxon>
        <taxon>Scandinavium</taxon>
    </lineage>
</organism>
<dbReference type="RefSeq" id="WP_258987134.1">
    <property type="nucleotide sequence ID" value="NZ_JALIGE010000069.1"/>
</dbReference>
<accession>A0ABT2DYF4</accession>
<protein>
    <submittedName>
        <fullName evidence="3">SDR family NAD(P)-dependent oxidoreductase</fullName>
    </submittedName>
</protein>
<dbReference type="Pfam" id="PF00106">
    <property type="entry name" value="adh_short"/>
    <property type="match status" value="1"/>
</dbReference>
<dbReference type="InterPro" id="IPR036291">
    <property type="entry name" value="NAD(P)-bd_dom_sf"/>
</dbReference>
<proteinExistence type="predicted"/>
<dbReference type="PRINTS" id="PR00081">
    <property type="entry name" value="GDHRDH"/>
</dbReference>
<keyword evidence="2" id="KW-0560">Oxidoreductase</keyword>
<dbReference type="PANTHER" id="PTHR43086:SF2">
    <property type="entry name" value="HYDROXYSTEROID DEHYDROGENASE-LIKE PROTEIN 1"/>
    <property type="match status" value="1"/>
</dbReference>
<keyword evidence="1" id="KW-0521">NADP</keyword>
<dbReference type="EMBL" id="JALIGE010000069">
    <property type="protein sequence ID" value="MCS2160547.1"/>
    <property type="molecule type" value="Genomic_DNA"/>
</dbReference>
<reference evidence="3 4" key="1">
    <citation type="submission" date="2022-04" db="EMBL/GenBank/DDBJ databases">
        <title>Proposal of a three novel species of Scandinavium, Scandinavium hiltneri, Scandinavium manionii, Scandinavium tedordense.</title>
        <authorList>
            <person name="Maddock D.W."/>
            <person name="Brady C.L."/>
            <person name="Denman S."/>
            <person name="Arnold D."/>
        </authorList>
    </citation>
    <scope>NUCLEOTIDE SEQUENCE [LARGE SCALE GENOMIC DNA]</scope>
    <source>
        <strain evidence="3 4">H11S7</strain>
    </source>
</reference>
<dbReference type="Gene3D" id="3.40.50.720">
    <property type="entry name" value="NAD(P)-binding Rossmann-like Domain"/>
    <property type="match status" value="1"/>
</dbReference>
<gene>
    <name evidence="3" type="ORF">MUU47_05295</name>
</gene>
<dbReference type="PIRSF" id="PIRSF000126">
    <property type="entry name" value="11-beta-HSD1"/>
    <property type="match status" value="1"/>
</dbReference>
<dbReference type="SUPFAM" id="SSF51735">
    <property type="entry name" value="NAD(P)-binding Rossmann-fold domains"/>
    <property type="match status" value="1"/>
</dbReference>
<evidence type="ECO:0000313" key="3">
    <source>
        <dbReference type="EMBL" id="MCS2160547.1"/>
    </source>
</evidence>
<evidence type="ECO:0000313" key="4">
    <source>
        <dbReference type="Proteomes" id="UP001205357"/>
    </source>
</evidence>
<dbReference type="InterPro" id="IPR002347">
    <property type="entry name" value="SDR_fam"/>
</dbReference>
<evidence type="ECO:0000256" key="2">
    <source>
        <dbReference type="ARBA" id="ARBA00023002"/>
    </source>
</evidence>
<name>A0ABT2DYF4_9ENTR</name>
<sequence length="261" mass="27291">MSNSTQRLALVTGATSGIGQAFARRLANNGYNVIAVGRRQDRLDALAAEFPAGQIRPMVADLSQAEGQNRVAELCRQEPLTLLINNAGVAHYMAFTALPVEKASELLQVKVVAPTLLAHAAAPGMVARNTGTIINVAGMLGFGATAPLGQAAGRATYVAALSHLVSLSLALNEELKPAGLNVQVLCPGVVATEFHERQGMDLSALPRMTAEDVVTASLRSLEIGEVICAPGVEDVTLLDNALNANLQAFSGQSPKLATRYQ</sequence>
<comment type="caution">
    <text evidence="3">The sequence shown here is derived from an EMBL/GenBank/DDBJ whole genome shotgun (WGS) entry which is preliminary data.</text>
</comment>
<keyword evidence="4" id="KW-1185">Reference proteome</keyword>
<dbReference type="PANTHER" id="PTHR43086">
    <property type="entry name" value="VERY-LONG-CHAIN 3-OXOOACYL-COA REDUCTASE"/>
    <property type="match status" value="1"/>
</dbReference>
<dbReference type="Proteomes" id="UP001205357">
    <property type="component" value="Unassembled WGS sequence"/>
</dbReference>
<evidence type="ECO:0000256" key="1">
    <source>
        <dbReference type="ARBA" id="ARBA00022857"/>
    </source>
</evidence>